<keyword evidence="6" id="KW-1133">Transmembrane helix</keyword>
<comment type="caution">
    <text evidence="8">The sequence shown here is derived from an EMBL/GenBank/DDBJ whole genome shotgun (WGS) entry which is preliminary data.</text>
</comment>
<dbReference type="PANTHER" id="PTHR43343">
    <property type="entry name" value="PEPTIDASE S12"/>
    <property type="match status" value="1"/>
</dbReference>
<evidence type="ECO:0000313" key="8">
    <source>
        <dbReference type="EMBL" id="OBR66637.1"/>
    </source>
</evidence>
<dbReference type="PANTHER" id="PTHR43343:SF3">
    <property type="entry name" value="PROTEASE DO-LIKE 8, CHLOROPLASTIC"/>
    <property type="match status" value="1"/>
</dbReference>
<dbReference type="InterPro" id="IPR036034">
    <property type="entry name" value="PDZ_sf"/>
</dbReference>
<dbReference type="Pfam" id="PF13180">
    <property type="entry name" value="PDZ_2"/>
    <property type="match status" value="1"/>
</dbReference>
<evidence type="ECO:0000256" key="6">
    <source>
        <dbReference type="SAM" id="Phobius"/>
    </source>
</evidence>
<dbReference type="InterPro" id="IPR001478">
    <property type="entry name" value="PDZ"/>
</dbReference>
<dbReference type="GO" id="GO:0004252">
    <property type="term" value="F:serine-type endopeptidase activity"/>
    <property type="evidence" value="ECO:0007669"/>
    <property type="project" value="InterPro"/>
</dbReference>
<feature type="domain" description="PDZ" evidence="7">
    <location>
        <begin position="385"/>
        <end position="446"/>
    </location>
</feature>
<sequence>MSIFDDNFYSTKVSRRTTRVSRREENGFPFKSRERNWSTLRIAFVSSFTSALAVALLFGLFVGVLGGPGKGGSSSGTTSGSILQGMDPSERTVQATAKVRPAVVSIINEQAFSLGLGGGVLKDGEEGEGVLREAGVGSGVIIEKKDGKAYIVTNYHVVSDAQKVKAVLTTGEIREARIVGVDQITDLAVLEIDGKGIDTVAEIGDSSGLRAAEFVMAIGNPLGMGESITMGIVSVIHEIIPVSLNQNGVIDWEQEVIRVDAAINQGNSGGPLIDLNGRVVGINSMKIADFGVESIGYAIPINNAMTVVNELIQKGYVSRPYLGVYTMDLSQYWEQEKWQGMLEGENAENGGGKDDSGGKAETNTDGETPKLKLPDEVFSGIIVLEAVGPALDAGLQFNDVIVKLDDQSVGSTKELRKYLYNQKNIGDPVVVSYYRDGKLETVKVKLTDRPEEEE</sequence>
<feature type="transmembrane region" description="Helical" evidence="6">
    <location>
        <begin position="42"/>
        <end position="65"/>
    </location>
</feature>
<evidence type="ECO:0000256" key="3">
    <source>
        <dbReference type="ARBA" id="ARBA00022801"/>
    </source>
</evidence>
<proteinExistence type="inferred from homology"/>
<evidence type="ECO:0000256" key="2">
    <source>
        <dbReference type="ARBA" id="ARBA00022670"/>
    </source>
</evidence>
<accession>A0A1A5YLZ4</accession>
<feature type="region of interest" description="Disordered" evidence="5">
    <location>
        <begin position="344"/>
        <end position="371"/>
    </location>
</feature>
<keyword evidence="3" id="KW-0378">Hydrolase</keyword>
<evidence type="ECO:0000256" key="4">
    <source>
        <dbReference type="ARBA" id="ARBA00022825"/>
    </source>
</evidence>
<dbReference type="PRINTS" id="PR00834">
    <property type="entry name" value="PROTEASES2C"/>
</dbReference>
<dbReference type="Gene3D" id="2.30.42.10">
    <property type="match status" value="1"/>
</dbReference>
<dbReference type="GO" id="GO:0006508">
    <property type="term" value="P:proteolysis"/>
    <property type="evidence" value="ECO:0007669"/>
    <property type="project" value="UniProtKB-KW"/>
</dbReference>
<dbReference type="SUPFAM" id="SSF50494">
    <property type="entry name" value="Trypsin-like serine proteases"/>
    <property type="match status" value="1"/>
</dbReference>
<evidence type="ECO:0000313" key="9">
    <source>
        <dbReference type="Proteomes" id="UP000092024"/>
    </source>
</evidence>
<reference evidence="8 9" key="1">
    <citation type="submission" date="2016-05" db="EMBL/GenBank/DDBJ databases">
        <title>Paenibacillus oryzae. sp. nov., isolated from the rice root.</title>
        <authorList>
            <person name="Zhang J."/>
            <person name="Zhang X."/>
        </authorList>
    </citation>
    <scope>NUCLEOTIDE SEQUENCE [LARGE SCALE GENOMIC DNA]</scope>
    <source>
        <strain evidence="8 9">1DrF-4</strain>
    </source>
</reference>
<dbReference type="Gene3D" id="2.40.10.10">
    <property type="entry name" value="Trypsin-like serine proteases"/>
    <property type="match status" value="2"/>
</dbReference>
<dbReference type="STRING" id="1844972.A7K91_07215"/>
<dbReference type="EMBL" id="LYPA01000045">
    <property type="protein sequence ID" value="OBR66637.1"/>
    <property type="molecule type" value="Genomic_DNA"/>
</dbReference>
<dbReference type="Proteomes" id="UP000092024">
    <property type="component" value="Unassembled WGS sequence"/>
</dbReference>
<dbReference type="SUPFAM" id="SSF50156">
    <property type="entry name" value="PDZ domain-like"/>
    <property type="match status" value="1"/>
</dbReference>
<protein>
    <submittedName>
        <fullName evidence="8">Serine protease</fullName>
    </submittedName>
</protein>
<keyword evidence="9" id="KW-1185">Reference proteome</keyword>
<dbReference type="RefSeq" id="WP_068681511.1">
    <property type="nucleotide sequence ID" value="NZ_LYPA01000045.1"/>
</dbReference>
<keyword evidence="6" id="KW-0472">Membrane</keyword>
<evidence type="ECO:0000259" key="7">
    <source>
        <dbReference type="Pfam" id="PF13180"/>
    </source>
</evidence>
<keyword evidence="4" id="KW-0720">Serine protease</keyword>
<dbReference type="AlphaFoldDB" id="A0A1A5YLZ4"/>
<dbReference type="OrthoDB" id="9758917at2"/>
<evidence type="ECO:0000256" key="1">
    <source>
        <dbReference type="ARBA" id="ARBA00010541"/>
    </source>
</evidence>
<organism evidence="8 9">
    <name type="scientific">Paenibacillus oryzae</name>
    <dbReference type="NCBI Taxonomy" id="1844972"/>
    <lineage>
        <taxon>Bacteria</taxon>
        <taxon>Bacillati</taxon>
        <taxon>Bacillota</taxon>
        <taxon>Bacilli</taxon>
        <taxon>Bacillales</taxon>
        <taxon>Paenibacillaceae</taxon>
        <taxon>Paenibacillus</taxon>
    </lineage>
</organism>
<dbReference type="InterPro" id="IPR009003">
    <property type="entry name" value="Peptidase_S1_PA"/>
</dbReference>
<name>A0A1A5YLZ4_9BACL</name>
<dbReference type="InterPro" id="IPR051201">
    <property type="entry name" value="Chloro_Bact_Ser_Proteases"/>
</dbReference>
<keyword evidence="2 8" id="KW-0645">Protease</keyword>
<comment type="similarity">
    <text evidence="1">Belongs to the peptidase S1C family.</text>
</comment>
<dbReference type="InterPro" id="IPR043504">
    <property type="entry name" value="Peptidase_S1_PA_chymotrypsin"/>
</dbReference>
<keyword evidence="6" id="KW-0812">Transmembrane</keyword>
<gene>
    <name evidence="8" type="ORF">A7K91_07215</name>
</gene>
<evidence type="ECO:0000256" key="5">
    <source>
        <dbReference type="SAM" id="MobiDB-lite"/>
    </source>
</evidence>
<dbReference type="InterPro" id="IPR001940">
    <property type="entry name" value="Peptidase_S1C"/>
</dbReference>
<dbReference type="Pfam" id="PF13365">
    <property type="entry name" value="Trypsin_2"/>
    <property type="match status" value="1"/>
</dbReference>